<evidence type="ECO:0000256" key="1">
    <source>
        <dbReference type="ARBA" id="ARBA00008314"/>
    </source>
</evidence>
<dbReference type="GO" id="GO:0016460">
    <property type="term" value="C:myosin II complex"/>
    <property type="evidence" value="ECO:0000318"/>
    <property type="project" value="GO_Central"/>
</dbReference>
<dbReference type="FunFam" id="1.20.5.340:FF:000003">
    <property type="entry name" value="Myosin heavy chain"/>
    <property type="match status" value="1"/>
</dbReference>
<dbReference type="RefSeq" id="XP_035686559.1">
    <property type="nucleotide sequence ID" value="XM_035830666.1"/>
</dbReference>
<keyword evidence="5 8" id="KW-0518">Myosin</keyword>
<keyword evidence="3 8" id="KW-0067">ATP-binding</keyword>
<evidence type="ECO:0000256" key="7">
    <source>
        <dbReference type="ARBA" id="ARBA00023203"/>
    </source>
</evidence>
<feature type="region of interest" description="Actin-binding" evidence="8">
    <location>
        <begin position="655"/>
        <end position="677"/>
    </location>
</feature>
<dbReference type="OrthoDB" id="312459at2759"/>
<dbReference type="Pfam" id="PF01576">
    <property type="entry name" value="Myosin_tail_1"/>
    <property type="match status" value="1"/>
</dbReference>
<dbReference type="Gene3D" id="1.20.5.4820">
    <property type="match status" value="1"/>
</dbReference>
<accession>A0A9J7LP71</accession>
<proteinExistence type="inferred from homology"/>
<evidence type="ECO:0000256" key="8">
    <source>
        <dbReference type="PROSITE-ProRule" id="PRU00782"/>
    </source>
</evidence>
<dbReference type="Gene3D" id="1.20.5.370">
    <property type="match status" value="5"/>
</dbReference>
<reference evidence="13" key="2">
    <citation type="submission" date="2025-08" db="UniProtKB">
        <authorList>
            <consortium name="RefSeq"/>
        </authorList>
    </citation>
    <scope>IDENTIFICATION</scope>
    <source>
        <strain evidence="13">S238N-H82</strain>
        <tissue evidence="13">Testes</tissue>
    </source>
</reference>
<dbReference type="Gene3D" id="1.10.10.820">
    <property type="match status" value="1"/>
</dbReference>
<dbReference type="InterPro" id="IPR036961">
    <property type="entry name" value="Kinesin_motor_dom_sf"/>
</dbReference>
<dbReference type="GO" id="GO:0005524">
    <property type="term" value="F:ATP binding"/>
    <property type="evidence" value="ECO:0007669"/>
    <property type="project" value="UniProtKB-UniRule"/>
</dbReference>
<evidence type="ECO:0000256" key="4">
    <source>
        <dbReference type="ARBA" id="ARBA00023054"/>
    </source>
</evidence>
<dbReference type="FunFam" id="2.30.30.360:FF:000001">
    <property type="entry name" value="Myosin heavy chain"/>
    <property type="match status" value="1"/>
</dbReference>
<organism evidence="12 13">
    <name type="scientific">Branchiostoma floridae</name>
    <name type="common">Florida lancelet</name>
    <name type="synonym">Amphioxus</name>
    <dbReference type="NCBI Taxonomy" id="7739"/>
    <lineage>
        <taxon>Eukaryota</taxon>
        <taxon>Metazoa</taxon>
        <taxon>Chordata</taxon>
        <taxon>Cephalochordata</taxon>
        <taxon>Leptocardii</taxon>
        <taxon>Amphioxiformes</taxon>
        <taxon>Branchiostomatidae</taxon>
        <taxon>Branchiostoma</taxon>
    </lineage>
</organism>
<dbReference type="Gene3D" id="1.20.5.340">
    <property type="match status" value="5"/>
</dbReference>
<dbReference type="PROSITE" id="PS50096">
    <property type="entry name" value="IQ"/>
    <property type="match status" value="1"/>
</dbReference>
<dbReference type="SUPFAM" id="SSF52540">
    <property type="entry name" value="P-loop containing nucleoside triphosphate hydrolases"/>
    <property type="match status" value="1"/>
</dbReference>
<dbReference type="PROSITE" id="PS51844">
    <property type="entry name" value="SH3_LIKE"/>
    <property type="match status" value="1"/>
</dbReference>
<feature type="binding site" evidence="8">
    <location>
        <begin position="175"/>
        <end position="182"/>
    </location>
    <ligand>
        <name>ATP</name>
        <dbReference type="ChEBI" id="CHEBI:30616"/>
    </ligand>
</feature>
<dbReference type="Pfam" id="PF00063">
    <property type="entry name" value="Myosin_head"/>
    <property type="match status" value="1"/>
</dbReference>
<dbReference type="InterPro" id="IPR002928">
    <property type="entry name" value="Myosin_tail"/>
</dbReference>
<evidence type="ECO:0000256" key="3">
    <source>
        <dbReference type="ARBA" id="ARBA00022840"/>
    </source>
</evidence>
<feature type="domain" description="Myosin N-terminal SH3-like" evidence="11">
    <location>
        <begin position="29"/>
        <end position="78"/>
    </location>
</feature>
<dbReference type="Gene3D" id="1.20.120.720">
    <property type="entry name" value="Myosin VI head, motor domain, U50 subdomain"/>
    <property type="match status" value="1"/>
</dbReference>
<dbReference type="PANTHER" id="PTHR45615:SF27">
    <property type="entry name" value="MYOSIN HEAVY CHAIN, MUSCLE"/>
    <property type="match status" value="1"/>
</dbReference>
<dbReference type="InterPro" id="IPR004009">
    <property type="entry name" value="SH3_Myosin"/>
</dbReference>
<evidence type="ECO:0000256" key="9">
    <source>
        <dbReference type="SAM" id="Coils"/>
    </source>
</evidence>
<sequence>MANLSSDPSYIYLWGDEDKMLKIRNEPFDPKKACFVPDPEEVFVRAEIQSIKDDMVTVKTANGKTVTVKNEQTQQMNPPKFNLMEDMANMTYLNESSVLNNLRERYYNTMIYTYSGLFCVVINPYQRLPIYTDWVVSQYKGKRKTEMPPHLFAVADCAYSNMLQEHENQSMLITGESGAGKTENTKKVISYFALVAALGGPKKDEEGGKKKATLEDQVVQTNPVLEAFGNAKTTRNNNSSRFGKFIRIHFGSNGKLAGADIEGYLLEKSRVISQLPAERGYHVFYQLLSQAFPQNLEQLLLAGHGAKEFKFLAIGETTIPTMDDMEEMKLTDEAYDVLGFTQEEKFNVYRLTAGIMHFGNMKFKQRPREEQAECDGTEASEKTAHLFGVPSSELQKGLLKPRVKVGNEYVTKGQNSDQCTYAVGALAKAIYNRLFFWQIKRLNKTLMSPLQRSYFIGVLDIAGFEIFDFNTFEQLCINFTNEKLQQFFNHHMFVLEQEEYKKEGIEWEFIDFGMDLEACIALIEKPLGILSILEEECMFPKATDKSFMSKLYDNHLGKSPNFQKPKPSKSKYEAHFALAHYAGTVPYNVNNWLEKNKDPINETVVQCFQKSNMPLMVLLFEDFTTAESAGKGGGGKKSKKSSAFQTVSSVHRESLNKLMTTLKNTFPHFVRCIIPNEKKAAGVIDSVLVMHQLTCNGVLEGIRICRKGFPNRTPYAEFKQRYQILAPAVSTSAFMEAKEAARIILESINLEKARYAIGHTKVFFKAGTLGFLEDVRDERLSQIIKNIQARARGRHMRSKFVIMVEQREAMLCLQRNIRKWLGLRNWMWWKLYTKIKPMLQGARAEEEMKKKLEELEVIVEKAEKEEKLRKELEQKLNALTNEKNDLVIQLQAEQDVVSDSEERNAMLIKSKADLDAQLEEIKENLEEAEENNQQLNHTRRKLENEVSELKKDVEDLERNLARSEKDKRAVEDKVRVMGEELADMDNTIKRLTREKKKLEEIQAQTLDDLQSEEDKTNHLNKLKVKLEQQIEELQDMLDAEKKVRSDAERAKKKLEADLKQALDSLGELERLKVEHEEKLKKRDFELSAVQNRLEDELSMVAQLQKKIKELTGRTEELEEELENERNARAKVEKSRNDISRELDDLGDRLEESTGQTIAQVELSKKREVELVKIRQDFEEAKIAHEGQLAAMRKKAGDSYTEMSQQIENLQRAKAKLEKDKNTLRLEVDDMSGNLEQITKQKVNFEKLNRNLEENLNEANIKVDEQSRQLQEFSAMKSRMLAEHNDVVRNLEEAESQSNQLSRTKSMLMQQIEELKRQLEEETKAKNHLSHQLRASQHDCDTYREQLEEEQEAKSEMQRALSKAHTEVAAWRTKYETDAIQRTEELEEAKKRLAQRLQEAEEKVEISNSRCSSLEKTKNRLAAENEDLMIDVEKANSIAAQLEKKQRMFDKIVSDWRVKCEEMGVEMEELTKENRTLNNELMKLKTAYEESFGALEELKKENKALSDEVHDISDHLSEATKQVHEMEKTKKRIEVEKEEMHTALEEAEGALEVEEGKVLRLNLELSQVKSDIDRRLAEKEEEFETTRKNHARSIESLTTSLEVESKGRAEAIRQKKKIESDLNEVEVQLDTANKANSEARKLLAKYTNQLQEMQVQLDDEQRAKEELRERCSTAERRVNMYTSELNELRAQMEIAERNRKICEAEVMEATERLNELSTQNAALSAHKRKLEGELQQMGNELEETQNDARQTEEKAKKAIADASRMADELRQESDKVTHLEKVKKNLEENIRDFQRRLDEAETIALKGGKRHLQKLETKNHDLEAELDAEQRRHQETLKNLRKNERRLKEMTFQSDEDRKNQERLQELVEKLQIKIKTYKRQSEESEENANVNLAKFRKVQHQLEDAEERADIAESALAKLRAKYHSGNPAAGTKKSKQDE</sequence>
<comment type="similarity">
    <text evidence="1 8">Belongs to the TRAFAC class myosin-kinesin ATPase superfamily. Myosin family.</text>
</comment>
<dbReference type="FunFam" id="1.20.5.370:FF:000010">
    <property type="entry name" value="Myosin heavy chain, isoform G"/>
    <property type="match status" value="1"/>
</dbReference>
<dbReference type="InterPro" id="IPR001609">
    <property type="entry name" value="Myosin_head_motor_dom-like"/>
</dbReference>
<keyword evidence="12" id="KW-1185">Reference proteome</keyword>
<evidence type="ECO:0000259" key="11">
    <source>
        <dbReference type="PROSITE" id="PS51844"/>
    </source>
</evidence>
<dbReference type="GO" id="GO:0000146">
    <property type="term" value="F:microfilament motor activity"/>
    <property type="evidence" value="ECO:0000318"/>
    <property type="project" value="GO_Central"/>
</dbReference>
<evidence type="ECO:0000259" key="10">
    <source>
        <dbReference type="PROSITE" id="PS51456"/>
    </source>
</evidence>
<feature type="coiled-coil region" evidence="9">
    <location>
        <begin position="841"/>
        <end position="1155"/>
    </location>
</feature>
<dbReference type="InterPro" id="IPR027417">
    <property type="entry name" value="P-loop_NTPase"/>
</dbReference>
<dbReference type="GO" id="GO:0051015">
    <property type="term" value="F:actin filament binding"/>
    <property type="evidence" value="ECO:0000318"/>
    <property type="project" value="GO_Central"/>
</dbReference>
<dbReference type="CDD" id="cd01377">
    <property type="entry name" value="MYSc_class_II"/>
    <property type="match status" value="1"/>
</dbReference>
<dbReference type="KEGG" id="bfo:118422853"/>
<dbReference type="SMART" id="SM00242">
    <property type="entry name" value="MYSc"/>
    <property type="match status" value="1"/>
</dbReference>
<dbReference type="FunFam" id="3.40.850.10:FF:000024">
    <property type="entry name" value="Myosin heavy chain, isoform J"/>
    <property type="match status" value="1"/>
</dbReference>
<dbReference type="FunFam" id="1.20.58.530:FF:000001">
    <property type="entry name" value="Myosin heavy chain"/>
    <property type="match status" value="1"/>
</dbReference>
<dbReference type="PRINTS" id="PR00193">
    <property type="entry name" value="MYOSINHEAVY"/>
</dbReference>
<dbReference type="OMA" id="IRAWCTL"/>
<evidence type="ECO:0000313" key="12">
    <source>
        <dbReference type="Proteomes" id="UP000001554"/>
    </source>
</evidence>
<dbReference type="InterPro" id="IPR014751">
    <property type="entry name" value="XRCC4-like_C"/>
</dbReference>
<dbReference type="SUPFAM" id="SSF57997">
    <property type="entry name" value="Tropomyosin"/>
    <property type="match status" value="2"/>
</dbReference>
<keyword evidence="2 8" id="KW-0547">Nucleotide-binding</keyword>
<keyword evidence="4 9" id="KW-0175">Coiled coil</keyword>
<dbReference type="PROSITE" id="PS51456">
    <property type="entry name" value="MYOSIN_MOTOR"/>
    <property type="match status" value="1"/>
</dbReference>
<evidence type="ECO:0000256" key="5">
    <source>
        <dbReference type="ARBA" id="ARBA00023123"/>
    </source>
</evidence>
<dbReference type="FunFam" id="1.20.120.720:FF:000001">
    <property type="entry name" value="Myosin heavy chain, muscle"/>
    <property type="match status" value="1"/>
</dbReference>
<dbReference type="Proteomes" id="UP000001554">
    <property type="component" value="Chromosome 9"/>
</dbReference>
<protein>
    <submittedName>
        <fullName evidence="13">Myosin-6-like</fullName>
    </submittedName>
</protein>
<dbReference type="PANTHER" id="PTHR45615">
    <property type="entry name" value="MYOSIN HEAVY CHAIN, NON-MUSCLE"/>
    <property type="match status" value="1"/>
</dbReference>
<dbReference type="FunFam" id="1.20.5.370:FF:000008">
    <property type="entry name" value="Myosin heavy chain"/>
    <property type="match status" value="1"/>
</dbReference>
<feature type="coiled-coil region" evidence="9">
    <location>
        <begin position="1192"/>
        <end position="1922"/>
    </location>
</feature>
<dbReference type="GO" id="GO:0005737">
    <property type="term" value="C:cytoplasm"/>
    <property type="evidence" value="ECO:0000318"/>
    <property type="project" value="GO_Central"/>
</dbReference>
<dbReference type="InterPro" id="IPR008989">
    <property type="entry name" value="Myosin_S1_N"/>
</dbReference>
<name>A0A9J7LP71_BRAFL</name>
<keyword evidence="6 8" id="KW-0505">Motor protein</keyword>
<reference evidence="12" key="1">
    <citation type="journal article" date="2020" name="Nat. Ecol. Evol.">
        <title>Deeply conserved synteny resolves early events in vertebrate evolution.</title>
        <authorList>
            <person name="Simakov O."/>
            <person name="Marletaz F."/>
            <person name="Yue J.X."/>
            <person name="O'Connell B."/>
            <person name="Jenkins J."/>
            <person name="Brandt A."/>
            <person name="Calef R."/>
            <person name="Tung C.H."/>
            <person name="Huang T.K."/>
            <person name="Schmutz J."/>
            <person name="Satoh N."/>
            <person name="Yu J.K."/>
            <person name="Putnam N.H."/>
            <person name="Green R.E."/>
            <person name="Rokhsar D.S."/>
        </authorList>
    </citation>
    <scope>NUCLEOTIDE SEQUENCE [LARGE SCALE GENOMIC DNA]</scope>
    <source>
        <strain evidence="12">S238N-H82</strain>
    </source>
</reference>
<dbReference type="Gene3D" id="2.30.30.360">
    <property type="entry name" value="Myosin S1 fragment, N-terminal"/>
    <property type="match status" value="1"/>
</dbReference>
<evidence type="ECO:0000256" key="6">
    <source>
        <dbReference type="ARBA" id="ARBA00023175"/>
    </source>
</evidence>
<dbReference type="SUPFAM" id="SSF90257">
    <property type="entry name" value="Myosin rod fragments"/>
    <property type="match status" value="5"/>
</dbReference>
<feature type="domain" description="Myosin motor" evidence="10">
    <location>
        <begin position="82"/>
        <end position="777"/>
    </location>
</feature>
<dbReference type="Gene3D" id="3.40.850.10">
    <property type="entry name" value="Kinesin motor domain"/>
    <property type="match status" value="1"/>
</dbReference>
<evidence type="ECO:0000256" key="2">
    <source>
        <dbReference type="ARBA" id="ARBA00022741"/>
    </source>
</evidence>
<dbReference type="Gene3D" id="1.20.58.530">
    <property type="match status" value="1"/>
</dbReference>
<dbReference type="FunFam" id="1.10.10.820:FF:000001">
    <property type="entry name" value="Myosin heavy chain"/>
    <property type="match status" value="1"/>
</dbReference>
<dbReference type="Pfam" id="PF02736">
    <property type="entry name" value="Myosin_N"/>
    <property type="match status" value="1"/>
</dbReference>
<evidence type="ECO:0000313" key="13">
    <source>
        <dbReference type="RefSeq" id="XP_035686559.1"/>
    </source>
</evidence>
<keyword evidence="7 8" id="KW-0009">Actin-binding</keyword>
<dbReference type="GO" id="GO:0032982">
    <property type="term" value="C:myosin filament"/>
    <property type="evidence" value="ECO:0000318"/>
    <property type="project" value="GO_Central"/>
</dbReference>
<dbReference type="GeneID" id="118422853"/>
<gene>
    <name evidence="13" type="primary">LOC118422853</name>
</gene>